<dbReference type="AlphaFoldDB" id="A0A3P6RT00"/>
<proteinExistence type="predicted"/>
<evidence type="ECO:0000259" key="1">
    <source>
        <dbReference type="PROSITE" id="PS50132"/>
    </source>
</evidence>
<accession>A0A3P6RT00</accession>
<dbReference type="SUPFAM" id="SSF48097">
    <property type="entry name" value="Regulator of G-protein signaling, RGS"/>
    <property type="match status" value="1"/>
</dbReference>
<protein>
    <recommendedName>
        <fullName evidence="1">RGS domain-containing protein</fullName>
    </recommendedName>
</protein>
<reference evidence="2 3" key="1">
    <citation type="submission" date="2018-11" db="EMBL/GenBank/DDBJ databases">
        <authorList>
            <consortium name="Pathogen Informatics"/>
        </authorList>
    </citation>
    <scope>NUCLEOTIDE SEQUENCE [LARGE SCALE GENOMIC DNA]</scope>
</reference>
<gene>
    <name evidence="2" type="ORF">CGOC_LOCUS3903</name>
</gene>
<dbReference type="InterPro" id="IPR016137">
    <property type="entry name" value="RGS"/>
</dbReference>
<evidence type="ECO:0000313" key="2">
    <source>
        <dbReference type="EMBL" id="VDK57195.1"/>
    </source>
</evidence>
<organism evidence="2 3">
    <name type="scientific">Cylicostephanus goldi</name>
    <name type="common">Nematode worm</name>
    <dbReference type="NCBI Taxonomy" id="71465"/>
    <lineage>
        <taxon>Eukaryota</taxon>
        <taxon>Metazoa</taxon>
        <taxon>Ecdysozoa</taxon>
        <taxon>Nematoda</taxon>
        <taxon>Chromadorea</taxon>
        <taxon>Rhabditida</taxon>
        <taxon>Rhabditina</taxon>
        <taxon>Rhabditomorpha</taxon>
        <taxon>Strongyloidea</taxon>
        <taxon>Strongylidae</taxon>
        <taxon>Cylicostephanus</taxon>
    </lineage>
</organism>
<evidence type="ECO:0000313" key="3">
    <source>
        <dbReference type="Proteomes" id="UP000271889"/>
    </source>
</evidence>
<dbReference type="InterPro" id="IPR036305">
    <property type="entry name" value="RGS_sf"/>
</dbReference>
<name>A0A3P6RT00_CYLGO</name>
<dbReference type="PROSITE" id="PS50132">
    <property type="entry name" value="RGS"/>
    <property type="match status" value="1"/>
</dbReference>
<sequence length="185" mass="21285">MFAERSRLDGRTERRCFAPATLISPLANMPLELHFAVLAYDRMSAQRNAQTADLAKSIYQKYISLRTASSCFSFIPHKLRQEIGIRLKQTGSAFPDARLFSPILPYLDSFLRQQHEQFVCSEEFLDAFNRVNMGVEEAGDNISERRRSSGSKKPQLTAEMLMKSRHDREHVLGERKDLIRLVTFT</sequence>
<keyword evidence="3" id="KW-1185">Reference proteome</keyword>
<feature type="domain" description="RGS" evidence="1">
    <location>
        <begin position="31"/>
        <end position="112"/>
    </location>
</feature>
<dbReference type="EMBL" id="UYRV01010147">
    <property type="protein sequence ID" value="VDK57195.1"/>
    <property type="molecule type" value="Genomic_DNA"/>
</dbReference>
<dbReference type="Proteomes" id="UP000271889">
    <property type="component" value="Unassembled WGS sequence"/>
</dbReference>
<dbReference type="OrthoDB" id="10007451at2759"/>